<keyword evidence="5" id="KW-0560">Oxidoreductase</keyword>
<dbReference type="RefSeq" id="WP_215505465.1">
    <property type="nucleotide sequence ID" value="NZ_CP076363.1"/>
</dbReference>
<dbReference type="InterPro" id="IPR004113">
    <property type="entry name" value="FAD-bd_oxidored_4_C"/>
</dbReference>
<dbReference type="GO" id="GO:0071949">
    <property type="term" value="F:FAD binding"/>
    <property type="evidence" value="ECO:0007669"/>
    <property type="project" value="InterPro"/>
</dbReference>
<dbReference type="Gene3D" id="3.30.70.2740">
    <property type="match status" value="1"/>
</dbReference>
<dbReference type="InterPro" id="IPR016166">
    <property type="entry name" value="FAD-bd_PCMH"/>
</dbReference>
<dbReference type="KEGG" id="gfu:KM031_19025"/>
<name>A0A975PAG4_9RHOB</name>
<evidence type="ECO:0000259" key="6">
    <source>
        <dbReference type="PROSITE" id="PS51387"/>
    </source>
</evidence>
<evidence type="ECO:0000313" key="8">
    <source>
        <dbReference type="Proteomes" id="UP000679352"/>
    </source>
</evidence>
<proteinExistence type="inferred from homology"/>
<dbReference type="PANTHER" id="PTHR43716">
    <property type="entry name" value="D-2-HYDROXYGLUTARATE DEHYDROGENASE, MITOCHONDRIAL"/>
    <property type="match status" value="1"/>
</dbReference>
<dbReference type="Gene3D" id="3.30.70.2190">
    <property type="match status" value="1"/>
</dbReference>
<comment type="similarity">
    <text evidence="2">Belongs to the FAD-binding oxidoreductase/transferase type 4 family.</text>
</comment>
<evidence type="ECO:0000256" key="1">
    <source>
        <dbReference type="ARBA" id="ARBA00001974"/>
    </source>
</evidence>
<dbReference type="EMBL" id="CP076363">
    <property type="protein sequence ID" value="QWK92739.1"/>
    <property type="molecule type" value="Genomic_DNA"/>
</dbReference>
<dbReference type="Pfam" id="PF01565">
    <property type="entry name" value="FAD_binding_4"/>
    <property type="match status" value="1"/>
</dbReference>
<comment type="cofactor">
    <cofactor evidence="1">
        <name>FAD</name>
        <dbReference type="ChEBI" id="CHEBI:57692"/>
    </cofactor>
</comment>
<evidence type="ECO:0000256" key="4">
    <source>
        <dbReference type="ARBA" id="ARBA00022827"/>
    </source>
</evidence>
<dbReference type="InterPro" id="IPR016167">
    <property type="entry name" value="FAD-bd_PCMH_sub1"/>
</dbReference>
<dbReference type="Gene3D" id="3.30.43.10">
    <property type="entry name" value="Uridine Diphospho-n-acetylenolpyruvylglucosamine Reductase, domain 2"/>
    <property type="match status" value="1"/>
</dbReference>
<dbReference type="Proteomes" id="UP000679352">
    <property type="component" value="Plasmid p2"/>
</dbReference>
<dbReference type="InterPro" id="IPR016164">
    <property type="entry name" value="FAD-linked_Oxase-like_C"/>
</dbReference>
<dbReference type="PANTHER" id="PTHR43716:SF1">
    <property type="entry name" value="D-2-HYDROXYGLUTARATE DEHYDROGENASE, MITOCHONDRIAL"/>
    <property type="match status" value="1"/>
</dbReference>
<evidence type="ECO:0000256" key="3">
    <source>
        <dbReference type="ARBA" id="ARBA00022630"/>
    </source>
</evidence>
<dbReference type="Gene3D" id="3.30.465.10">
    <property type="match status" value="1"/>
</dbReference>
<dbReference type="Gene3D" id="1.10.45.10">
    <property type="entry name" value="Vanillyl-alcohol Oxidase, Chain A, domain 4"/>
    <property type="match status" value="1"/>
</dbReference>
<organism evidence="7 8">
    <name type="scientific">Gemmobacter fulvus</name>
    <dbReference type="NCBI Taxonomy" id="2840474"/>
    <lineage>
        <taxon>Bacteria</taxon>
        <taxon>Pseudomonadati</taxon>
        <taxon>Pseudomonadota</taxon>
        <taxon>Alphaproteobacteria</taxon>
        <taxon>Rhodobacterales</taxon>
        <taxon>Paracoccaceae</taxon>
        <taxon>Gemmobacter</taxon>
    </lineage>
</organism>
<evidence type="ECO:0000313" key="7">
    <source>
        <dbReference type="EMBL" id="QWK92739.1"/>
    </source>
</evidence>
<protein>
    <submittedName>
        <fullName evidence="7">FAD-binding oxidoreductase</fullName>
    </submittedName>
</protein>
<reference evidence="7" key="1">
    <citation type="submission" date="2021-06" db="EMBL/GenBank/DDBJ databases">
        <authorList>
            <person name="Lee C.-S."/>
            <person name="Jin L."/>
        </authorList>
    </citation>
    <scope>NUCLEOTIDE SEQUENCE</scope>
    <source>
        <strain evidence="7">Con5</strain>
        <plasmid evidence="7">p2</plasmid>
    </source>
</reference>
<dbReference type="InterPro" id="IPR051264">
    <property type="entry name" value="FAD-oxidored/transferase_4"/>
</dbReference>
<dbReference type="InterPro" id="IPR036318">
    <property type="entry name" value="FAD-bd_PCMH-like_sf"/>
</dbReference>
<dbReference type="SUPFAM" id="SSF55103">
    <property type="entry name" value="FAD-linked oxidases, C-terminal domain"/>
    <property type="match status" value="1"/>
</dbReference>
<geneLocation type="plasmid" evidence="7 8">
    <name>p2</name>
</geneLocation>
<keyword evidence="4" id="KW-0274">FAD</keyword>
<keyword evidence="7" id="KW-0614">Plasmid</keyword>
<evidence type="ECO:0000256" key="2">
    <source>
        <dbReference type="ARBA" id="ARBA00008000"/>
    </source>
</evidence>
<dbReference type="InterPro" id="IPR016169">
    <property type="entry name" value="FAD-bd_PCMH_sub2"/>
</dbReference>
<dbReference type="GO" id="GO:0016491">
    <property type="term" value="F:oxidoreductase activity"/>
    <property type="evidence" value="ECO:0007669"/>
    <property type="project" value="UniProtKB-KW"/>
</dbReference>
<dbReference type="PROSITE" id="PS51387">
    <property type="entry name" value="FAD_PCMH"/>
    <property type="match status" value="1"/>
</dbReference>
<gene>
    <name evidence="7" type="ORF">KM031_19025</name>
</gene>
<dbReference type="AlphaFoldDB" id="A0A975PAG4"/>
<dbReference type="Pfam" id="PF02913">
    <property type="entry name" value="FAD-oxidase_C"/>
    <property type="match status" value="1"/>
</dbReference>
<dbReference type="FunFam" id="1.10.45.10:FF:000001">
    <property type="entry name" value="D-lactate dehydrogenase mitochondrial"/>
    <property type="match status" value="1"/>
</dbReference>
<feature type="domain" description="FAD-binding PCMH-type" evidence="6">
    <location>
        <begin position="32"/>
        <end position="211"/>
    </location>
</feature>
<accession>A0A975PAG4</accession>
<dbReference type="SUPFAM" id="SSF56176">
    <property type="entry name" value="FAD-binding/transporter-associated domain-like"/>
    <property type="match status" value="1"/>
</dbReference>
<evidence type="ECO:0000256" key="5">
    <source>
        <dbReference type="ARBA" id="ARBA00023002"/>
    </source>
</evidence>
<dbReference type="InterPro" id="IPR016171">
    <property type="entry name" value="Vanillyl_alc_oxidase_C-sub2"/>
</dbReference>
<dbReference type="InterPro" id="IPR006094">
    <property type="entry name" value="Oxid_FAD_bind_N"/>
</dbReference>
<keyword evidence="3" id="KW-0285">Flavoprotein</keyword>
<dbReference type="GO" id="GO:0022904">
    <property type="term" value="P:respiratory electron transport chain"/>
    <property type="evidence" value="ECO:0007669"/>
    <property type="project" value="TreeGrafter"/>
</dbReference>
<keyword evidence="8" id="KW-1185">Reference proteome</keyword>
<sequence length="459" mass="48203">MARPPSTPDLQALRHALSAVVGAPYVRDAVGPDHMADFLVLPGSTAEVAAVVTICHAQGVSIVPQGGHTGLVGGCQSHPGQIVLSLTRMAQIEAIYPDERVAVVQAGVALEILQNAALAYGLEPGIDLAARGTATIGGMVSTNAGGIMAHRYGVMRHRVLGMEAVLPDGTIYSDMTRVVKNTAGYDLKHLFVGAEGTLGIVTRVVLKLEPVPQSTATVMLGLPSAAAALEAISLALRSDVGHLRAAEGLWQPYIQLTARAQGWAEPSFPLDQPICLLLMLGGGNQADLTEAIEQIFGATLDRHPTATGIIAASQRQEADLWRLREDTDQLYRAHPGAPSYDVSVPLSEIGAYVDHVVNGLAGIDGGIAPFVFGHLADGNLHIVLNRNGPLTADLSRAVEEVLYTPLRAFGGSFSAEHGVGVKRMSYLGTATDPGKLRAMALVKQALDPDRLMNPGKVLP</sequence>